<accession>A0AAV7K6C6</accession>
<dbReference type="GO" id="GO:0006886">
    <property type="term" value="P:intracellular protein transport"/>
    <property type="evidence" value="ECO:0007669"/>
    <property type="project" value="InterPro"/>
</dbReference>
<comment type="subcellular location">
    <subcellularLocation>
        <location evidence="1">Endomembrane system</location>
    </subcellularLocation>
</comment>
<dbReference type="AlphaFoldDB" id="A0AAV7K6C6"/>
<dbReference type="SUPFAM" id="SSF48371">
    <property type="entry name" value="ARM repeat"/>
    <property type="match status" value="1"/>
</dbReference>
<dbReference type="InterPro" id="IPR011989">
    <property type="entry name" value="ARM-like"/>
</dbReference>
<dbReference type="GO" id="GO:0016192">
    <property type="term" value="P:vesicle-mediated transport"/>
    <property type="evidence" value="ECO:0007669"/>
    <property type="project" value="InterPro"/>
</dbReference>
<keyword evidence="3" id="KW-0653">Protein transport</keyword>
<dbReference type="PANTHER" id="PTHR22780">
    <property type="entry name" value="ADAPTIN, ALPHA/GAMMA/EPSILON"/>
    <property type="match status" value="1"/>
</dbReference>
<keyword evidence="2" id="KW-0813">Transport</keyword>
<proteinExistence type="predicted"/>
<evidence type="ECO:0000256" key="5">
    <source>
        <dbReference type="SAM" id="MobiDB-lite"/>
    </source>
</evidence>
<dbReference type="EMBL" id="JAKMXF010000133">
    <property type="protein sequence ID" value="KAI6656757.1"/>
    <property type="molecule type" value="Genomic_DNA"/>
</dbReference>
<protein>
    <submittedName>
        <fullName evidence="7">AP-4 complex subunit epsilon-1-like</fullName>
    </submittedName>
</protein>
<dbReference type="InterPro" id="IPR050840">
    <property type="entry name" value="Adaptor_Complx_Large_Subunit"/>
</dbReference>
<evidence type="ECO:0000259" key="6">
    <source>
        <dbReference type="SMART" id="SM01356"/>
    </source>
</evidence>
<evidence type="ECO:0000256" key="2">
    <source>
        <dbReference type="ARBA" id="ARBA00022448"/>
    </source>
</evidence>
<dbReference type="InterPro" id="IPR002553">
    <property type="entry name" value="Clathrin/coatomer_adapt-like_N"/>
</dbReference>
<dbReference type="InterPro" id="IPR028269">
    <property type="entry name" value="AP4E1_C"/>
</dbReference>
<dbReference type="Pfam" id="PF01602">
    <property type="entry name" value="Adaptin_N"/>
    <property type="match status" value="1"/>
</dbReference>
<feature type="compositionally biased region" description="Polar residues" evidence="5">
    <location>
        <begin position="709"/>
        <end position="732"/>
    </location>
</feature>
<comment type="caution">
    <text evidence="7">The sequence shown here is derived from an EMBL/GenBank/DDBJ whole genome shotgun (WGS) entry which is preliminary data.</text>
</comment>
<evidence type="ECO:0000256" key="3">
    <source>
        <dbReference type="ARBA" id="ARBA00022927"/>
    </source>
</evidence>
<name>A0AAV7K6C6_9METZ</name>
<dbReference type="Proteomes" id="UP001165289">
    <property type="component" value="Unassembled WGS sequence"/>
</dbReference>
<evidence type="ECO:0000313" key="8">
    <source>
        <dbReference type="Proteomes" id="UP001165289"/>
    </source>
</evidence>
<feature type="region of interest" description="Disordered" evidence="5">
    <location>
        <begin position="798"/>
        <end position="818"/>
    </location>
</feature>
<organism evidence="7 8">
    <name type="scientific">Oopsacas minuta</name>
    <dbReference type="NCBI Taxonomy" id="111878"/>
    <lineage>
        <taxon>Eukaryota</taxon>
        <taxon>Metazoa</taxon>
        <taxon>Porifera</taxon>
        <taxon>Hexactinellida</taxon>
        <taxon>Hexasterophora</taxon>
        <taxon>Lyssacinosida</taxon>
        <taxon>Leucopsacidae</taxon>
        <taxon>Oopsacas</taxon>
    </lineage>
</organism>
<dbReference type="InterPro" id="IPR016024">
    <property type="entry name" value="ARM-type_fold"/>
</dbReference>
<dbReference type="GO" id="GO:0012505">
    <property type="term" value="C:endomembrane system"/>
    <property type="evidence" value="ECO:0007669"/>
    <property type="project" value="UniProtKB-SubCell"/>
</dbReference>
<sequence length="1157" mass="130615">MAKQLGRITEFGLGIIPLPGHSRTFQLLIRHIGEARTKYEEDKIVEREVTFLKQNISAPVISVREQMEFIIRMIYVEMLGHDASFGYIQAVKLTQHGTLMARRLGYMASAMFMHKNPDLGMMIVNSLQKDLSCQDIMRISMALICLGHTVTREMLPVVLPLVKECLSHPKELVRKKAIVVLYKLYKQQNINEGASNVLTIESAPLVSLVERCLSDRDPGVMSSGLSVLYKLVLEEPGKFKGLVDSMVNILMQIVTHRVSIDFEYHSVVLPWTQIKMLQILSIIGQDDLSISKRIYEVLDICLARANQEASQLIGKALIFECVRTISCIYPDTELIMKAAGAVGRFLSSPSNNIQYFGITSLSLLVQVEPQHALEHQEVIMRCLDDPDDTLKRKTLELLCRITGPENVSVICSKLTEYLESVTDQFIRGDLARKITEIAEKHAPNHEWFLVTVSRVFRLAGDLVPHNVAHNLMRLIAEGIDSGDASVEKEFRIQAVTIFSNILIESDTNLNIPDSLIRIVAWVLAEYVYLCPNLTHIDIASRLAKVFREGKRSAVTQNWIIQSVIKLALHDELVRNSIDTLFAQSNLILNIDTQQRWNEYNGMLSSKYRLDTLHPLDGSCEDMGVDSTLGFLTKFSREAERTGAPAYKPPHSRKEDKPPQKIIEINYKPYEAPPKPAVRALPTPAISNIAPKQMNKFTPISIVSPEPVLPSTQPPEGSSTQFHSNQSINRPWSTKGYQTKNSELNSFEPKKFPPTKLSSNFTNYKPDTTISTVNAHPTVHHEDPKRKEANSIFAHLAPQGTGGVLSQTGRKPKKNTPTGGIENLLEPQLTNLIQPEVPNQNSVLVEREVTPLLVPNSETPLFSDTLLDPTIELDNTELVPEPKGIKTESVLSELNFDNESGFAFINESFPLTNYNPPSKGPEMNLELNEFPKDEQNFLVSDVNIRVTYVKVFKPETLVLFLVITNQIQDALQDIHFKYQFPSNLRHLESVTNNHLTLEGLEGFESHPETLEIRCTAPAMNPTVSGELSYKDTRKTQQRLFFNLLITTRDLMRPLNLTPIEFQNEWSSSHMFRKKMVTISPAGIPNISEFITFFRQKLNVQEIDRNKNELLFAGTFLSKVKCLFHANFNDELSSAEIKVLSKNNLLNDSIAHFLEKNLK</sequence>
<dbReference type="Gene3D" id="1.25.10.10">
    <property type="entry name" value="Leucine-rich Repeat Variant"/>
    <property type="match status" value="1"/>
</dbReference>
<evidence type="ECO:0000256" key="4">
    <source>
        <dbReference type="ARBA" id="ARBA00023136"/>
    </source>
</evidence>
<keyword evidence="8" id="KW-1185">Reference proteome</keyword>
<dbReference type="GO" id="GO:0030117">
    <property type="term" value="C:membrane coat"/>
    <property type="evidence" value="ECO:0007669"/>
    <property type="project" value="InterPro"/>
</dbReference>
<evidence type="ECO:0000313" key="7">
    <source>
        <dbReference type="EMBL" id="KAI6656757.1"/>
    </source>
</evidence>
<gene>
    <name evidence="7" type="ORF">LOD99_16060</name>
</gene>
<dbReference type="Pfam" id="PF14807">
    <property type="entry name" value="AP4E_app_platf"/>
    <property type="match status" value="1"/>
</dbReference>
<evidence type="ECO:0000256" key="1">
    <source>
        <dbReference type="ARBA" id="ARBA00004308"/>
    </source>
</evidence>
<keyword evidence="4" id="KW-0472">Membrane</keyword>
<reference evidence="7 8" key="1">
    <citation type="journal article" date="2023" name="BMC Biol.">
        <title>The compact genome of the sponge Oopsacas minuta (Hexactinellida) is lacking key metazoan core genes.</title>
        <authorList>
            <person name="Santini S."/>
            <person name="Schenkelaars Q."/>
            <person name="Jourda C."/>
            <person name="Duchesne M."/>
            <person name="Belahbib H."/>
            <person name="Rocher C."/>
            <person name="Selva M."/>
            <person name="Riesgo A."/>
            <person name="Vervoort M."/>
            <person name="Leys S.P."/>
            <person name="Kodjabachian L."/>
            <person name="Le Bivic A."/>
            <person name="Borchiellini C."/>
            <person name="Claverie J.M."/>
            <person name="Renard E."/>
        </authorList>
    </citation>
    <scope>NUCLEOTIDE SEQUENCE [LARGE SCALE GENOMIC DNA]</scope>
    <source>
        <strain evidence="7">SPO-2</strain>
    </source>
</reference>
<dbReference type="SMART" id="SM01356">
    <property type="entry name" value="AP4E_app_platf"/>
    <property type="match status" value="1"/>
</dbReference>
<feature type="region of interest" description="Disordered" evidence="5">
    <location>
        <begin position="708"/>
        <end position="732"/>
    </location>
</feature>
<feature type="domain" description="AP-4 complex subunit epsilon-1 C-terminal" evidence="6">
    <location>
        <begin position="1051"/>
        <end position="1157"/>
    </location>
</feature>